<dbReference type="InterPro" id="IPR018060">
    <property type="entry name" value="HTH_AraC"/>
</dbReference>
<dbReference type="InterPro" id="IPR020449">
    <property type="entry name" value="Tscrpt_reg_AraC-type_HTH"/>
</dbReference>
<sequence>METYRVLLVDDEEEIREGISRKIDWASLGFELVGEAENGAEALELCEQLRPDVVLTDIKMPFIDGLELCRRLRTQLPAARTVVFSGFDDFEYARQAISMNVSEYILKPINAPELREVLQKLRGQLDRERAERRDMETLRRQYEESLPVLRELFFTRLLDGRVRPDQVRERADRFEIGLPEGVWAAALIQVDGAGEDDPINRDELLLVSVRALFEEHFSLKDCTSHLILYNDTVALLTTLPRFENPYPLIAELDRVCALSRSYLDLTLTVGVGRPCFGPQQLHLSVEEARWALDYRVLAGPGRVLYIGDLEPDGSVRLSFDEADERELSAAIKLGDREQLPPLIESLIARVREAGLALPQCQIFFLELLTSLIKLARSGGVEPEEVFGEGFTGMVQLTDFRSPEELGRWCCERCLRLQELLGRRRIDSAGRTVEAAKAYIAQNFADSDLGVDALCAHLHLSPAYFSTLFKRETGMGFTAYVTDVRMEEAVRLLRESGETTYRIAERTGYQDPNYFSYVFKKHFGMSPSKFRAGLKDG</sequence>
<protein>
    <recommendedName>
        <fullName evidence="2">Stage 0 sporulation protein A homolog</fullName>
    </recommendedName>
</protein>
<comment type="subcellular location">
    <subcellularLocation>
        <location evidence="1">Cytoplasm</location>
    </subcellularLocation>
</comment>
<dbReference type="EMBL" id="SLUK01000003">
    <property type="protein sequence ID" value="TCL44102.1"/>
    <property type="molecule type" value="Genomic_DNA"/>
</dbReference>
<feature type="coiled-coil region" evidence="11">
    <location>
        <begin position="111"/>
        <end position="145"/>
    </location>
</feature>
<evidence type="ECO:0000259" key="13">
    <source>
        <dbReference type="PROSITE" id="PS50110"/>
    </source>
</evidence>
<dbReference type="PANTHER" id="PTHR42713:SF3">
    <property type="entry name" value="TRANSCRIPTIONAL REGULATORY PROTEIN HPTR"/>
    <property type="match status" value="1"/>
</dbReference>
<dbReference type="PRINTS" id="PR00032">
    <property type="entry name" value="HTHARAC"/>
</dbReference>
<dbReference type="InterPro" id="IPR001789">
    <property type="entry name" value="Sig_transdc_resp-reg_receiver"/>
</dbReference>
<dbReference type="RefSeq" id="WP_132084216.1">
    <property type="nucleotide sequence ID" value="NZ_SLUK01000003.1"/>
</dbReference>
<evidence type="ECO:0000313" key="15">
    <source>
        <dbReference type="Proteomes" id="UP000294682"/>
    </source>
</evidence>
<feature type="domain" description="HTH araC/xylS-type" evidence="12">
    <location>
        <begin position="433"/>
        <end position="532"/>
    </location>
</feature>
<keyword evidence="11" id="KW-0175">Coiled coil</keyword>
<dbReference type="Pfam" id="PF00072">
    <property type="entry name" value="Response_reg"/>
    <property type="match status" value="1"/>
</dbReference>
<dbReference type="GO" id="GO:0003700">
    <property type="term" value="F:DNA-binding transcription factor activity"/>
    <property type="evidence" value="ECO:0007669"/>
    <property type="project" value="InterPro"/>
</dbReference>
<evidence type="ECO:0000256" key="2">
    <source>
        <dbReference type="ARBA" id="ARBA00018672"/>
    </source>
</evidence>
<proteinExistence type="predicted"/>
<accession>A0A9X8UJW8</accession>
<name>A0A9X8UJW8_9FIRM</name>
<dbReference type="SUPFAM" id="SSF52172">
    <property type="entry name" value="CheY-like"/>
    <property type="match status" value="1"/>
</dbReference>
<dbReference type="SUPFAM" id="SSF46689">
    <property type="entry name" value="Homeodomain-like"/>
    <property type="match status" value="2"/>
</dbReference>
<dbReference type="SMART" id="SM00342">
    <property type="entry name" value="HTH_ARAC"/>
    <property type="match status" value="1"/>
</dbReference>
<dbReference type="Pfam" id="PF12833">
    <property type="entry name" value="HTH_18"/>
    <property type="match status" value="1"/>
</dbReference>
<dbReference type="InterPro" id="IPR051552">
    <property type="entry name" value="HptR"/>
</dbReference>
<dbReference type="InterPro" id="IPR041522">
    <property type="entry name" value="CdaR_GGDEF"/>
</dbReference>
<evidence type="ECO:0000256" key="3">
    <source>
        <dbReference type="ARBA" id="ARBA00022490"/>
    </source>
</evidence>
<evidence type="ECO:0000256" key="4">
    <source>
        <dbReference type="ARBA" id="ARBA00022553"/>
    </source>
</evidence>
<dbReference type="Gene3D" id="1.10.10.60">
    <property type="entry name" value="Homeodomain-like"/>
    <property type="match status" value="2"/>
</dbReference>
<dbReference type="PROSITE" id="PS01124">
    <property type="entry name" value="HTH_ARAC_FAMILY_2"/>
    <property type="match status" value="1"/>
</dbReference>
<dbReference type="PROSITE" id="PS50110">
    <property type="entry name" value="RESPONSE_REGULATORY"/>
    <property type="match status" value="1"/>
</dbReference>
<gene>
    <name evidence="14" type="ORF">EDD78_103140</name>
</gene>
<dbReference type="AlphaFoldDB" id="A0A9X8UJW8"/>
<evidence type="ECO:0000259" key="12">
    <source>
        <dbReference type="PROSITE" id="PS01124"/>
    </source>
</evidence>
<evidence type="ECO:0000256" key="8">
    <source>
        <dbReference type="ARBA" id="ARBA00023163"/>
    </source>
</evidence>
<keyword evidence="15" id="KW-1185">Reference proteome</keyword>
<comment type="function">
    <text evidence="9">May play the central regulatory role in sporulation. It may be an element of the effector pathway responsible for the activation of sporulation genes in response to nutritional stress. Spo0A may act in concert with spo0H (a sigma factor) to control the expression of some genes that are critical to the sporulation process.</text>
</comment>
<keyword evidence="7" id="KW-0238">DNA-binding</keyword>
<evidence type="ECO:0000256" key="5">
    <source>
        <dbReference type="ARBA" id="ARBA00023012"/>
    </source>
</evidence>
<dbReference type="SMART" id="SM00448">
    <property type="entry name" value="REC"/>
    <property type="match status" value="1"/>
</dbReference>
<evidence type="ECO:0000256" key="11">
    <source>
        <dbReference type="SAM" id="Coils"/>
    </source>
</evidence>
<evidence type="ECO:0000256" key="9">
    <source>
        <dbReference type="ARBA" id="ARBA00024867"/>
    </source>
</evidence>
<dbReference type="InterPro" id="IPR011006">
    <property type="entry name" value="CheY-like_superfamily"/>
</dbReference>
<keyword evidence="5" id="KW-0902">Two-component regulatory system</keyword>
<evidence type="ECO:0000256" key="1">
    <source>
        <dbReference type="ARBA" id="ARBA00004496"/>
    </source>
</evidence>
<evidence type="ECO:0000313" key="14">
    <source>
        <dbReference type="EMBL" id="TCL44102.1"/>
    </source>
</evidence>
<dbReference type="GO" id="GO:0043565">
    <property type="term" value="F:sequence-specific DNA binding"/>
    <property type="evidence" value="ECO:0007669"/>
    <property type="project" value="InterPro"/>
</dbReference>
<dbReference type="GO" id="GO:0000160">
    <property type="term" value="P:phosphorelay signal transduction system"/>
    <property type="evidence" value="ECO:0007669"/>
    <property type="project" value="UniProtKB-KW"/>
</dbReference>
<keyword evidence="4 10" id="KW-0597">Phosphoprotein</keyword>
<keyword evidence="6" id="KW-0805">Transcription regulation</keyword>
<dbReference type="PANTHER" id="PTHR42713">
    <property type="entry name" value="HISTIDINE KINASE-RELATED"/>
    <property type="match status" value="1"/>
</dbReference>
<dbReference type="Pfam" id="PF17853">
    <property type="entry name" value="GGDEF_2"/>
    <property type="match status" value="1"/>
</dbReference>
<keyword evidence="8" id="KW-0804">Transcription</keyword>
<keyword evidence="3" id="KW-0963">Cytoplasm</keyword>
<dbReference type="GO" id="GO:0005737">
    <property type="term" value="C:cytoplasm"/>
    <property type="evidence" value="ECO:0007669"/>
    <property type="project" value="UniProtKB-SubCell"/>
</dbReference>
<comment type="caution">
    <text evidence="14">The sequence shown here is derived from an EMBL/GenBank/DDBJ whole genome shotgun (WGS) entry which is preliminary data.</text>
</comment>
<organism evidence="14 15">
    <name type="scientific">Harryflintia acetispora</name>
    <dbReference type="NCBI Taxonomy" id="1849041"/>
    <lineage>
        <taxon>Bacteria</taxon>
        <taxon>Bacillati</taxon>
        <taxon>Bacillota</taxon>
        <taxon>Clostridia</taxon>
        <taxon>Eubacteriales</taxon>
        <taxon>Oscillospiraceae</taxon>
        <taxon>Harryflintia</taxon>
    </lineage>
</organism>
<feature type="domain" description="Response regulatory" evidence="13">
    <location>
        <begin position="5"/>
        <end position="122"/>
    </location>
</feature>
<dbReference type="InterPro" id="IPR009057">
    <property type="entry name" value="Homeodomain-like_sf"/>
</dbReference>
<evidence type="ECO:0000256" key="6">
    <source>
        <dbReference type="ARBA" id="ARBA00023015"/>
    </source>
</evidence>
<reference evidence="14 15" key="1">
    <citation type="submission" date="2019-03" db="EMBL/GenBank/DDBJ databases">
        <title>Genomic Encyclopedia of Type Strains, Phase IV (KMG-IV): sequencing the most valuable type-strain genomes for metagenomic binning, comparative biology and taxonomic classification.</title>
        <authorList>
            <person name="Goeker M."/>
        </authorList>
    </citation>
    <scope>NUCLEOTIDE SEQUENCE [LARGE SCALE GENOMIC DNA]</scope>
    <source>
        <strain evidence="14 15">DSM 100433</strain>
    </source>
</reference>
<dbReference type="Proteomes" id="UP000294682">
    <property type="component" value="Unassembled WGS sequence"/>
</dbReference>
<evidence type="ECO:0000256" key="10">
    <source>
        <dbReference type="PROSITE-ProRule" id="PRU00169"/>
    </source>
</evidence>
<dbReference type="Gene3D" id="3.40.50.2300">
    <property type="match status" value="1"/>
</dbReference>
<evidence type="ECO:0000256" key="7">
    <source>
        <dbReference type="ARBA" id="ARBA00023125"/>
    </source>
</evidence>
<feature type="modified residue" description="4-aspartylphosphate" evidence="10">
    <location>
        <position position="57"/>
    </location>
</feature>
<dbReference type="CDD" id="cd17536">
    <property type="entry name" value="REC_YesN-like"/>
    <property type="match status" value="1"/>
</dbReference>